<dbReference type="InterPro" id="IPR053543">
    <property type="entry name" value="Bacterial_RT"/>
</dbReference>
<dbReference type="InterPro" id="IPR043502">
    <property type="entry name" value="DNA/RNA_pol_sf"/>
</dbReference>
<comment type="catalytic activity">
    <reaction evidence="9">
        <text>DNA(n) + a 2'-deoxyribonucleoside 5'-triphosphate = DNA(n+1) + diphosphate</text>
        <dbReference type="Rhea" id="RHEA:22508"/>
        <dbReference type="Rhea" id="RHEA-COMP:17339"/>
        <dbReference type="Rhea" id="RHEA-COMP:17340"/>
        <dbReference type="ChEBI" id="CHEBI:33019"/>
        <dbReference type="ChEBI" id="CHEBI:61560"/>
        <dbReference type="ChEBI" id="CHEBI:173112"/>
        <dbReference type="EC" id="2.7.7.49"/>
    </reaction>
</comment>
<dbReference type="AlphaFoldDB" id="D0LPH7"/>
<keyword evidence="4" id="KW-0479">Metal-binding</keyword>
<dbReference type="GO" id="GO:0003964">
    <property type="term" value="F:RNA-directed DNA polymerase activity"/>
    <property type="evidence" value="ECO:0007669"/>
    <property type="project" value="UniProtKB-KW"/>
</dbReference>
<organism evidence="11 12">
    <name type="scientific">Haliangium ochraceum (strain DSM 14365 / JCM 11303 / SMP-2)</name>
    <dbReference type="NCBI Taxonomy" id="502025"/>
    <lineage>
        <taxon>Bacteria</taxon>
        <taxon>Pseudomonadati</taxon>
        <taxon>Myxococcota</taxon>
        <taxon>Polyangia</taxon>
        <taxon>Haliangiales</taxon>
        <taxon>Kofleriaceae</taxon>
        <taxon>Haliangium</taxon>
    </lineage>
</organism>
<accession>D0LPH7</accession>
<protein>
    <recommendedName>
        <fullName evidence="1">RNA-directed DNA polymerase</fullName>
        <ecNumber evidence="1">2.7.7.49</ecNumber>
    </recommendedName>
</protein>
<dbReference type="GO" id="GO:0046872">
    <property type="term" value="F:metal ion binding"/>
    <property type="evidence" value="ECO:0007669"/>
    <property type="project" value="UniProtKB-KW"/>
</dbReference>
<evidence type="ECO:0000256" key="4">
    <source>
        <dbReference type="ARBA" id="ARBA00022723"/>
    </source>
</evidence>
<dbReference type="CDD" id="cd03487">
    <property type="entry name" value="RT_Bac_retron_II"/>
    <property type="match status" value="1"/>
</dbReference>
<evidence type="ECO:0000256" key="8">
    <source>
        <dbReference type="ARBA" id="ARBA00034120"/>
    </source>
</evidence>
<dbReference type="SUPFAM" id="SSF56672">
    <property type="entry name" value="DNA/RNA polymerases"/>
    <property type="match status" value="1"/>
</dbReference>
<proteinExistence type="inferred from homology"/>
<dbReference type="KEGG" id="hoh:Hoch_0934"/>
<dbReference type="PANTHER" id="PTHR34047">
    <property type="entry name" value="NUCLEAR INTRON MATURASE 1, MITOCHONDRIAL-RELATED"/>
    <property type="match status" value="1"/>
</dbReference>
<dbReference type="RefSeq" id="WP_012826161.1">
    <property type="nucleotide sequence ID" value="NC_013440.1"/>
</dbReference>
<keyword evidence="6" id="KW-0695">RNA-directed DNA polymerase</keyword>
<name>D0LPH7_HALO1</name>
<dbReference type="STRING" id="502025.Hoch_0934"/>
<comment type="similarity">
    <text evidence="8">Belongs to the bacterial reverse transcriptase family.</text>
</comment>
<keyword evidence="7" id="KW-0051">Antiviral defense</keyword>
<evidence type="ECO:0000256" key="3">
    <source>
        <dbReference type="ARBA" id="ARBA00022695"/>
    </source>
</evidence>
<dbReference type="GO" id="GO:0016787">
    <property type="term" value="F:hydrolase activity"/>
    <property type="evidence" value="ECO:0007669"/>
    <property type="project" value="UniProtKB-KW"/>
</dbReference>
<dbReference type="PROSITE" id="PS50878">
    <property type="entry name" value="RT_POL"/>
    <property type="match status" value="1"/>
</dbReference>
<dbReference type="GO" id="GO:0003723">
    <property type="term" value="F:RNA binding"/>
    <property type="evidence" value="ECO:0007669"/>
    <property type="project" value="InterPro"/>
</dbReference>
<keyword evidence="5" id="KW-0460">Magnesium</keyword>
<evidence type="ECO:0000256" key="9">
    <source>
        <dbReference type="ARBA" id="ARBA00048173"/>
    </source>
</evidence>
<reference evidence="11 12" key="1">
    <citation type="journal article" date="2010" name="Stand. Genomic Sci.">
        <title>Complete genome sequence of Haliangium ochraceum type strain (SMP-2).</title>
        <authorList>
            <consortium name="US DOE Joint Genome Institute (JGI-PGF)"/>
            <person name="Ivanova N."/>
            <person name="Daum C."/>
            <person name="Lang E."/>
            <person name="Abt B."/>
            <person name="Kopitz M."/>
            <person name="Saunders E."/>
            <person name="Lapidus A."/>
            <person name="Lucas S."/>
            <person name="Glavina Del Rio T."/>
            <person name="Nolan M."/>
            <person name="Tice H."/>
            <person name="Copeland A."/>
            <person name="Cheng J.F."/>
            <person name="Chen F."/>
            <person name="Bruce D."/>
            <person name="Goodwin L."/>
            <person name="Pitluck S."/>
            <person name="Mavromatis K."/>
            <person name="Pati A."/>
            <person name="Mikhailova N."/>
            <person name="Chen A."/>
            <person name="Palaniappan K."/>
            <person name="Land M."/>
            <person name="Hauser L."/>
            <person name="Chang Y.J."/>
            <person name="Jeffries C.D."/>
            <person name="Detter J.C."/>
            <person name="Brettin T."/>
            <person name="Rohde M."/>
            <person name="Goker M."/>
            <person name="Bristow J."/>
            <person name="Markowitz V."/>
            <person name="Eisen J.A."/>
            <person name="Hugenholtz P."/>
            <person name="Kyrpides N.C."/>
            <person name="Klenk H.P."/>
        </authorList>
    </citation>
    <scope>NUCLEOTIDE SEQUENCE [LARGE SCALE GENOMIC DNA]</scope>
    <source>
        <strain evidence="12">DSM 14365 / CIP 107738 / JCM 11303 / AJ 13395 / SMP-2</strain>
    </source>
</reference>
<dbReference type="InterPro" id="IPR051083">
    <property type="entry name" value="GrpII_Intron_Splice-Mob/Def"/>
</dbReference>
<keyword evidence="2" id="KW-0808">Transferase</keyword>
<evidence type="ECO:0000256" key="1">
    <source>
        <dbReference type="ARBA" id="ARBA00012493"/>
    </source>
</evidence>
<evidence type="ECO:0000256" key="7">
    <source>
        <dbReference type="ARBA" id="ARBA00023118"/>
    </source>
</evidence>
<dbReference type="PRINTS" id="PR00866">
    <property type="entry name" value="RNADNAPOLMS"/>
</dbReference>
<dbReference type="HOGENOM" id="CLU_034461_0_0_7"/>
<dbReference type="Pfam" id="PF00078">
    <property type="entry name" value="RVT_1"/>
    <property type="match status" value="1"/>
</dbReference>
<keyword evidence="3" id="KW-0548">Nucleotidyltransferase</keyword>
<evidence type="ECO:0000256" key="2">
    <source>
        <dbReference type="ARBA" id="ARBA00022679"/>
    </source>
</evidence>
<keyword evidence="11" id="KW-0378">Hydrolase</keyword>
<dbReference type="NCBIfam" id="NF038237">
    <property type="entry name" value="retron_Ec67_fus"/>
    <property type="match status" value="1"/>
</dbReference>
<evidence type="ECO:0000313" key="12">
    <source>
        <dbReference type="Proteomes" id="UP000001880"/>
    </source>
</evidence>
<evidence type="ECO:0000259" key="10">
    <source>
        <dbReference type="PROSITE" id="PS50878"/>
    </source>
</evidence>
<evidence type="ECO:0000256" key="5">
    <source>
        <dbReference type="ARBA" id="ARBA00022842"/>
    </source>
</evidence>
<evidence type="ECO:0000313" key="11">
    <source>
        <dbReference type="EMBL" id="ACY13542.1"/>
    </source>
</evidence>
<dbReference type="EC" id="2.7.7.49" evidence="1"/>
<dbReference type="eggNOG" id="COG3344">
    <property type="taxonomic scope" value="Bacteria"/>
</dbReference>
<gene>
    <name evidence="11" type="ordered locus">Hoch_0934</name>
</gene>
<sequence>MSYLDRLKSAKNLSDIARLLGFTPKGLSYVLYKTGDTSNYREFFIPKKTGGTRKILAPERRLALLQSRLGDLLYGCVEELKRKDPYFWHSSNGFQKGRSTISNAKAHSRRRYVFNVDLEDFFGTINFGRVRGFFIHDRNFRIEPPAATIIAQIACHKNSLPQGSPCSPVISNMIGNILDVRLLALARNTHCTYTRYADDLTFSTNERVFPNEIAVTLEGKGWELGNKLREEIERAGFRVNDKKTRMSLRDSRQTVTGLVVNAKPNINQDYYRSARAMCNALFQTGKYHGADKQETANLNSLEGMLSYIYHVKIRRDRTHRINKLARQANEFRAPSAPIELYRRFLFYKYFIASSLPTIVTEGVSDITYIRCAIQSLTPSFPLLAEKVDKKIRLSVRFLKPSGTTRDVLNLGHGTSGQVKLISEYKNNLNHYKHKPMAHPVIILCDNDKGASNIFKEAARKSGTAIHLESEENFYHISNNLYLIKVPEGEPPAERAIEDLFMPELLAQTLDGKPFDRKKEHGDKAAFGKVMFAEYVVRPNRTSINFSKFSQLLSRIEACIKHDSAQRTS</sequence>
<dbReference type="PANTHER" id="PTHR34047:SF7">
    <property type="entry name" value="RNA-DIRECTED DNA POLYMERASE"/>
    <property type="match status" value="1"/>
</dbReference>
<feature type="domain" description="Reverse transcriptase" evidence="10">
    <location>
        <begin position="26"/>
        <end position="260"/>
    </location>
</feature>
<dbReference type="GO" id="GO:0051607">
    <property type="term" value="P:defense response to virus"/>
    <property type="evidence" value="ECO:0007669"/>
    <property type="project" value="UniProtKB-KW"/>
</dbReference>
<dbReference type="InterPro" id="IPR000477">
    <property type="entry name" value="RT_dom"/>
</dbReference>
<dbReference type="Proteomes" id="UP000001880">
    <property type="component" value="Chromosome"/>
</dbReference>
<dbReference type="InterPro" id="IPR000123">
    <property type="entry name" value="Reverse_transcriptase_msDNA"/>
</dbReference>
<evidence type="ECO:0000256" key="6">
    <source>
        <dbReference type="ARBA" id="ARBA00022918"/>
    </source>
</evidence>
<keyword evidence="12" id="KW-1185">Reference proteome</keyword>
<dbReference type="EMBL" id="CP001804">
    <property type="protein sequence ID" value="ACY13542.1"/>
    <property type="molecule type" value="Genomic_DNA"/>
</dbReference>